<name>I8AEI3_9BACL</name>
<dbReference type="EMBL" id="AKKV01000050">
    <property type="protein sequence ID" value="EIT83744.1"/>
    <property type="molecule type" value="Genomic_DNA"/>
</dbReference>
<dbReference type="InterPro" id="IPR031681">
    <property type="entry name" value="YwqH-like"/>
</dbReference>
<dbReference type="Pfam" id="PF16888">
    <property type="entry name" value="YwqH-like"/>
    <property type="match status" value="1"/>
</dbReference>
<dbReference type="STRING" id="1196324.A374_18950"/>
<proteinExistence type="predicted"/>
<dbReference type="RefSeq" id="WP_007203854.1">
    <property type="nucleotide sequence ID" value="NZ_AKKV01000050.1"/>
</dbReference>
<dbReference type="PATRIC" id="fig|1196324.3.peg.3854"/>
<keyword evidence="2" id="KW-1185">Reference proteome</keyword>
<accession>I8AEI3</accession>
<dbReference type="AlphaFoldDB" id="I8AEI3"/>
<comment type="caution">
    <text evidence="1">The sequence shown here is derived from an EMBL/GenBank/DDBJ whole genome shotgun (WGS) entry which is preliminary data.</text>
</comment>
<gene>
    <name evidence="1" type="ORF">A374_18950</name>
</gene>
<reference evidence="1 2" key="1">
    <citation type="journal article" date="2012" name="J. Bacteriol.">
        <title>Genome of Bacillus macauensis ZFHKF-1, a Long-Chain-Forming Bacterium.</title>
        <authorList>
            <person name="Cai L."/>
            <person name="Zhang T."/>
        </authorList>
    </citation>
    <scope>NUCLEOTIDE SEQUENCE [LARGE SCALE GENOMIC DNA]</scope>
    <source>
        <strain evidence="1 2">ZFHKF-1</strain>
    </source>
</reference>
<sequence length="108" mass="12574">MEVERQELIATTSRNERDIADLKTCKLKLEQYKKQLTKKDTVIEKLVASNSDWRGAREGKHDGTRKEIEKLYSSMKTYVDTEIENVKSQITRLEDLNASLKETILKTK</sequence>
<protein>
    <submittedName>
        <fullName evidence="1">Uncharacterized protein</fullName>
    </submittedName>
</protein>
<organism evidence="1 2">
    <name type="scientific">Fictibacillus macauensis ZFHKF-1</name>
    <dbReference type="NCBI Taxonomy" id="1196324"/>
    <lineage>
        <taxon>Bacteria</taxon>
        <taxon>Bacillati</taxon>
        <taxon>Bacillota</taxon>
        <taxon>Bacilli</taxon>
        <taxon>Bacillales</taxon>
        <taxon>Fictibacillaceae</taxon>
        <taxon>Fictibacillus</taxon>
    </lineage>
</organism>
<dbReference type="Proteomes" id="UP000004080">
    <property type="component" value="Unassembled WGS sequence"/>
</dbReference>
<evidence type="ECO:0000313" key="1">
    <source>
        <dbReference type="EMBL" id="EIT83744.1"/>
    </source>
</evidence>
<evidence type="ECO:0000313" key="2">
    <source>
        <dbReference type="Proteomes" id="UP000004080"/>
    </source>
</evidence>